<evidence type="ECO:0000259" key="7">
    <source>
        <dbReference type="Pfam" id="PF08784"/>
    </source>
</evidence>
<evidence type="ECO:0000313" key="8">
    <source>
        <dbReference type="EMBL" id="KRT83199.1"/>
    </source>
</evidence>
<comment type="caution">
    <text evidence="8">The sequence shown here is derived from an EMBL/GenBank/DDBJ whole genome shotgun (WGS) entry which is preliminary data.</text>
</comment>
<dbReference type="GO" id="GO:0000724">
    <property type="term" value="P:double-strand break repair via homologous recombination"/>
    <property type="evidence" value="ECO:0007669"/>
    <property type="project" value="TreeGrafter"/>
</dbReference>
<dbReference type="GO" id="GO:0003697">
    <property type="term" value="F:single-stranded DNA binding"/>
    <property type="evidence" value="ECO:0007669"/>
    <property type="project" value="TreeGrafter"/>
</dbReference>
<evidence type="ECO:0000256" key="4">
    <source>
        <dbReference type="ARBA" id="ARBA00023125"/>
    </source>
</evidence>
<dbReference type="Gene3D" id="2.40.50.140">
    <property type="entry name" value="Nucleic acid-binding proteins"/>
    <property type="match status" value="1"/>
</dbReference>
<dbReference type="OrthoDB" id="25571at2759"/>
<dbReference type="GO" id="GO:0035861">
    <property type="term" value="C:site of double-strand break"/>
    <property type="evidence" value="ECO:0007669"/>
    <property type="project" value="TreeGrafter"/>
</dbReference>
<evidence type="ECO:0000256" key="6">
    <source>
        <dbReference type="SAM" id="MobiDB-lite"/>
    </source>
</evidence>
<evidence type="ECO:0000256" key="3">
    <source>
        <dbReference type="ARBA" id="ARBA00022705"/>
    </source>
</evidence>
<comment type="similarity">
    <text evidence="2">Belongs to the replication factor A protein 2 family.</text>
</comment>
<feature type="domain" description="Replication protein A C-terminal" evidence="7">
    <location>
        <begin position="158"/>
        <end position="250"/>
    </location>
</feature>
<dbReference type="InterPro" id="IPR014646">
    <property type="entry name" value="Rfa2/RPA32"/>
</dbReference>
<dbReference type="GO" id="GO:0006260">
    <property type="term" value="P:DNA replication"/>
    <property type="evidence" value="ECO:0007669"/>
    <property type="project" value="UniProtKB-KW"/>
</dbReference>
<proteinExistence type="inferred from homology"/>
<dbReference type="PANTHER" id="PTHR13989">
    <property type="entry name" value="REPLICATION PROTEIN A-RELATED"/>
    <property type="match status" value="1"/>
</dbReference>
<dbReference type="InterPro" id="IPR012340">
    <property type="entry name" value="NA-bd_OB-fold"/>
</dbReference>
<evidence type="ECO:0000313" key="9">
    <source>
        <dbReference type="Proteomes" id="UP000051574"/>
    </source>
</evidence>
<dbReference type="InterPro" id="IPR014892">
    <property type="entry name" value="RPA_C"/>
</dbReference>
<dbReference type="SUPFAM" id="SSF50249">
    <property type="entry name" value="Nucleic acid-binding proteins"/>
    <property type="match status" value="1"/>
</dbReference>
<dbReference type="Gene3D" id="1.10.10.10">
    <property type="entry name" value="Winged helix-like DNA-binding domain superfamily/Winged helix DNA-binding domain"/>
    <property type="match status" value="1"/>
</dbReference>
<organism evidence="8 9">
    <name type="scientific">Oryctes borbonicus</name>
    <dbReference type="NCBI Taxonomy" id="1629725"/>
    <lineage>
        <taxon>Eukaryota</taxon>
        <taxon>Metazoa</taxon>
        <taxon>Ecdysozoa</taxon>
        <taxon>Arthropoda</taxon>
        <taxon>Hexapoda</taxon>
        <taxon>Insecta</taxon>
        <taxon>Pterygota</taxon>
        <taxon>Neoptera</taxon>
        <taxon>Endopterygota</taxon>
        <taxon>Coleoptera</taxon>
        <taxon>Polyphaga</taxon>
        <taxon>Scarabaeiformia</taxon>
        <taxon>Scarabaeidae</taxon>
        <taxon>Dynastinae</taxon>
        <taxon>Oryctes</taxon>
    </lineage>
</organism>
<feature type="region of interest" description="Disordered" evidence="6">
    <location>
        <begin position="1"/>
        <end position="26"/>
    </location>
</feature>
<dbReference type="AlphaFoldDB" id="A0A0T6B760"/>
<dbReference type="PANTHER" id="PTHR13989:SF16">
    <property type="entry name" value="REPLICATION PROTEIN A2"/>
    <property type="match status" value="1"/>
</dbReference>
<dbReference type="GO" id="GO:0000781">
    <property type="term" value="C:chromosome, telomeric region"/>
    <property type="evidence" value="ECO:0007669"/>
    <property type="project" value="TreeGrafter"/>
</dbReference>
<sequence length="259" mass="29171">MWNAMDTTGGGFMSDTNQFDSPSGKKEQVQRLQSVVPVAIRQIRDCPEEEFKLFGMQTQILCIVGILRDYNVQSTKATYQVEDHTGSMPCIWWLDAETGTTPNLPAVKEGCYLRLYGSLRTHDGVRSIMVMRMFPIDNINEVTTHLLEVIHARLEAENMSKDVSTKVKHGNPGSELANTMAFMGNDDKNFDSGFTPIQQKVYNILKPVVTDRGLNINTILSQFAQGQHKDVRAALEFLMNEGHAYSTIDNDHFKVTECM</sequence>
<dbReference type="EMBL" id="LJIG01009378">
    <property type="protein sequence ID" value="KRT83199.1"/>
    <property type="molecule type" value="Genomic_DNA"/>
</dbReference>
<keyword evidence="9" id="KW-1185">Reference proteome</keyword>
<dbReference type="FunFam" id="1.10.10.10:FF:000168">
    <property type="entry name" value="Replication protein A 32 kDa subunit"/>
    <property type="match status" value="1"/>
</dbReference>
<dbReference type="Proteomes" id="UP000051574">
    <property type="component" value="Unassembled WGS sequence"/>
</dbReference>
<dbReference type="SUPFAM" id="SSF46785">
    <property type="entry name" value="Winged helix' DNA-binding domain"/>
    <property type="match status" value="1"/>
</dbReference>
<dbReference type="InterPro" id="IPR036388">
    <property type="entry name" value="WH-like_DNA-bd_sf"/>
</dbReference>
<dbReference type="InterPro" id="IPR036390">
    <property type="entry name" value="WH_DNA-bd_sf"/>
</dbReference>
<dbReference type="Pfam" id="PF08784">
    <property type="entry name" value="RPA_C"/>
    <property type="match status" value="1"/>
</dbReference>
<keyword evidence="4" id="KW-0238">DNA-binding</keyword>
<evidence type="ECO:0000256" key="1">
    <source>
        <dbReference type="ARBA" id="ARBA00004123"/>
    </source>
</evidence>
<evidence type="ECO:0000256" key="5">
    <source>
        <dbReference type="ARBA" id="ARBA00023242"/>
    </source>
</evidence>
<evidence type="ECO:0000256" key="2">
    <source>
        <dbReference type="ARBA" id="ARBA00007815"/>
    </source>
</evidence>
<name>A0A0T6B760_9SCAR</name>
<protein>
    <recommendedName>
        <fullName evidence="7">Replication protein A C-terminal domain-containing protein</fullName>
    </recommendedName>
</protein>
<gene>
    <name evidence="8" type="ORF">AMK59_3278</name>
</gene>
<keyword evidence="3" id="KW-0235">DNA replication</keyword>
<comment type="subcellular location">
    <subcellularLocation>
        <location evidence="1">Nucleus</location>
    </subcellularLocation>
</comment>
<keyword evidence="5" id="KW-0539">Nucleus</keyword>
<dbReference type="PIRSF" id="PIRSF036949">
    <property type="entry name" value="RPA32"/>
    <property type="match status" value="1"/>
</dbReference>
<dbReference type="InterPro" id="IPR040260">
    <property type="entry name" value="RFA2-like"/>
</dbReference>
<dbReference type="GO" id="GO:0006289">
    <property type="term" value="P:nucleotide-excision repair"/>
    <property type="evidence" value="ECO:0007669"/>
    <property type="project" value="TreeGrafter"/>
</dbReference>
<reference evidence="8 9" key="1">
    <citation type="submission" date="2015-09" db="EMBL/GenBank/DDBJ databases">
        <title>Draft genome of the scarab beetle Oryctes borbonicus.</title>
        <authorList>
            <person name="Meyer J.M."/>
            <person name="Markov G.V."/>
            <person name="Baskaran P."/>
            <person name="Herrmann M."/>
            <person name="Sommer R.J."/>
            <person name="Roedelsperger C."/>
        </authorList>
    </citation>
    <scope>NUCLEOTIDE SEQUENCE [LARGE SCALE GENOMIC DNA]</scope>
    <source>
        <strain evidence="8">OB123</strain>
        <tissue evidence="8">Whole animal</tissue>
    </source>
</reference>
<dbReference type="CDD" id="cd04478">
    <property type="entry name" value="RPA2_DBD_D"/>
    <property type="match status" value="1"/>
</dbReference>
<dbReference type="GO" id="GO:0005662">
    <property type="term" value="C:DNA replication factor A complex"/>
    <property type="evidence" value="ECO:0007669"/>
    <property type="project" value="TreeGrafter"/>
</dbReference>
<accession>A0A0T6B760</accession>